<dbReference type="WBParaSite" id="GPLIN_000610900">
    <property type="protein sequence ID" value="GPLIN_000610900"/>
    <property type="gene ID" value="GPLIN_000610900"/>
</dbReference>
<reference evidence="2" key="3">
    <citation type="submission" date="2016-06" db="UniProtKB">
        <authorList>
            <consortium name="WormBaseParasite"/>
        </authorList>
    </citation>
    <scope>IDENTIFICATION</scope>
</reference>
<name>A0A183BZR8_GLOPA</name>
<dbReference type="AlphaFoldDB" id="A0A183BZR8"/>
<reference evidence="1" key="2">
    <citation type="submission" date="2014-05" db="EMBL/GenBank/DDBJ databases">
        <title>The genome and life-stage specific transcriptomes of Globodera pallida elucidate key aspects of plant parasitism by a cyst nematode.</title>
        <authorList>
            <person name="Cotton J.A."/>
            <person name="Lilley C.J."/>
            <person name="Jones L.M."/>
            <person name="Kikuchi T."/>
            <person name="Reid A.J."/>
            <person name="Thorpe P."/>
            <person name="Tsai I.J."/>
            <person name="Beasley H."/>
            <person name="Blok V."/>
            <person name="Cock P.J.A."/>
            <person name="Van den Akker S.E."/>
            <person name="Holroyd N."/>
            <person name="Hunt M."/>
            <person name="Mantelin S."/>
            <person name="Naghra H."/>
            <person name="Pain A."/>
            <person name="Palomares-Rius J.E."/>
            <person name="Zarowiecki M."/>
            <person name="Berriman M."/>
            <person name="Jones J.T."/>
            <person name="Urwin P.E."/>
        </authorList>
    </citation>
    <scope>NUCLEOTIDE SEQUENCE [LARGE SCALE GENOMIC DNA]</scope>
    <source>
        <strain evidence="1">Lindley</strain>
    </source>
</reference>
<reference evidence="1" key="1">
    <citation type="submission" date="2013-12" db="EMBL/GenBank/DDBJ databases">
        <authorList>
            <person name="Aslett M."/>
        </authorList>
    </citation>
    <scope>NUCLEOTIDE SEQUENCE [LARGE SCALE GENOMIC DNA]</scope>
    <source>
        <strain evidence="1">Lindley</strain>
    </source>
</reference>
<evidence type="ECO:0000313" key="2">
    <source>
        <dbReference type="WBParaSite" id="GPLIN_000610900"/>
    </source>
</evidence>
<dbReference type="Proteomes" id="UP000050741">
    <property type="component" value="Unassembled WGS sequence"/>
</dbReference>
<keyword evidence="1" id="KW-1185">Reference proteome</keyword>
<sequence>MLGLKVALLSDRFDRLVDAHFNLNEWSLGDLEIRRGKKGKDATIVKFVDGKVERRLPIPRKSLPGKVIGFEGLVINYIDRSVIDFLQRIRRLFDHSKGANLFIETTEDQIRSWEIICHRIWPLIINNICGFYYLRPSDLDRLRRFSPTVLRDCAKLRMIESDYVFPEFPADDSARASSEQAVAKWLHTPRGDGIPKVLRCNCCLEKVERLKNAFINSTNPANFIVCIGHWWPSADMAPFELENNSTGERLELRHLMEDFSLLIRCPIERDEDEWAEWEAEAVEWNSWNRIFINFQDGDIGDGGRRKQRSRGSKKGKK</sequence>
<proteinExistence type="predicted"/>
<organism evidence="1 2">
    <name type="scientific">Globodera pallida</name>
    <name type="common">Potato cyst nematode worm</name>
    <name type="synonym">Heterodera pallida</name>
    <dbReference type="NCBI Taxonomy" id="36090"/>
    <lineage>
        <taxon>Eukaryota</taxon>
        <taxon>Metazoa</taxon>
        <taxon>Ecdysozoa</taxon>
        <taxon>Nematoda</taxon>
        <taxon>Chromadorea</taxon>
        <taxon>Rhabditida</taxon>
        <taxon>Tylenchina</taxon>
        <taxon>Tylenchomorpha</taxon>
        <taxon>Tylenchoidea</taxon>
        <taxon>Heteroderidae</taxon>
        <taxon>Heteroderinae</taxon>
        <taxon>Globodera</taxon>
    </lineage>
</organism>
<evidence type="ECO:0000313" key="1">
    <source>
        <dbReference type="Proteomes" id="UP000050741"/>
    </source>
</evidence>
<protein>
    <submittedName>
        <fullName evidence="2">F-box domain-containing protein</fullName>
    </submittedName>
</protein>
<accession>A0A183BZR8</accession>